<evidence type="ECO:0000256" key="10">
    <source>
        <dbReference type="SAM" id="Phobius"/>
    </source>
</evidence>
<dbReference type="InterPro" id="IPR028082">
    <property type="entry name" value="Peripla_BP_I"/>
</dbReference>
<evidence type="ECO:0000256" key="6">
    <source>
        <dbReference type="ARBA" id="ARBA00023170"/>
    </source>
</evidence>
<evidence type="ECO:0000256" key="4">
    <source>
        <dbReference type="ARBA" id="ARBA00023040"/>
    </source>
</evidence>
<sequence length="975" mass="108890">MNDAVGGSRYRAHPHPPTGAKIFAFLLLINVVYGNGVTRHRRDDLKELHVGALFPMEAGAGGWPGGVACRPAVEMAFEDVNNDPRVLNGYVFKLHHHNSKCQPGLAAKKIFELLYKDPVKLILLSGCSPVTTMVAEAAPVWNLIVLSYGASSPALSNRERFPTLFRTHPSANMQNPTRCKLFERFKWKKITIIQSVEEVFTSTAKDLEEQCRERGIRVERQSFYGDPTDAVKTLVRQDARIILGLFYVTEARRVLCQAYKHGLYGRKYVWWFIGWYADTWYYPPPEEGLNCTAEQMAEAAAYHFTTENIMLSRDSKPAISGMTGLEFQKRLTEMIATDPANAGGFPEAPLAYDAVWAMALAFNCTLNSLPKGMDLIDFDYNNTLIFEHLFKCVKDTQFKGVSGQVKFSDLGDRIARTQIEQLQNGKYVLLGYYDSVKHELDWFGNEIWHDGRGPPTDSTIVKESLLTVTIEIYTIVVILAVVAIIASLGLFVFNVQYSYRSVIIQSQPQCNNILIVGCALCSISLVLMGLPAEGITFPREFFSILCHSRISILMIGFTFAYGSMFAKVWIVHRMSASENQELAAISKDEEDGSPWESIRMLIAAMVGRQALVAAALRKISTHAYGSLVARRPCILNQPIPPAKFYTVIASLFGIDMLIILVWIVVDPLQRKEQRFSLQDPPADTEEDIKLLPILELCESNHQEMWIALILGYKCLLLVFGLFLAYESRNLKLRYINDSRFVGLSIYNVAILSLVTGPVVTLLIPSRGDANFAFLSATVLLCTYFSMGLVFVPKIVHIYRVTQSKDEAALANACLRSTISKSDQLRFEQLMKENSELKKQIDIRENRIAECRKILERRLGIAPESSSGALQSTGSVPGKTEITSTSPPSFATNNNNNSSGCQNDENSTIEAYKIQEDTVSSSEDANQNFESGTERATQSTGFNNTTMLLDFNEDTNTGHCSDFDDDSSITSNEILL</sequence>
<dbReference type="PRINTS" id="PR01176">
    <property type="entry name" value="GABABRECEPTR"/>
</dbReference>
<keyword evidence="4" id="KW-0297">G-protein coupled receptor</keyword>
<feature type="transmembrane region" description="Helical" evidence="10">
    <location>
        <begin position="550"/>
        <end position="570"/>
    </location>
</feature>
<comment type="subcellular location">
    <subcellularLocation>
        <location evidence="1">Membrane</location>
        <topology evidence="1">Multi-pass membrane protein</topology>
    </subcellularLocation>
</comment>
<keyword evidence="6" id="KW-0675">Receptor</keyword>
<evidence type="ECO:0000256" key="1">
    <source>
        <dbReference type="ARBA" id="ARBA00004141"/>
    </source>
</evidence>
<feature type="transmembrane region" description="Helical" evidence="10">
    <location>
        <begin position="644"/>
        <end position="665"/>
    </location>
</feature>
<dbReference type="WBParaSite" id="Pan_g20170.t1">
    <property type="protein sequence ID" value="Pan_g20170.t1"/>
    <property type="gene ID" value="Pan_g20170"/>
</dbReference>
<feature type="transmembrane region" description="Helical" evidence="10">
    <location>
        <begin position="472"/>
        <end position="493"/>
    </location>
</feature>
<keyword evidence="8" id="KW-0807">Transducer</keyword>
<feature type="compositionally biased region" description="Low complexity" evidence="9">
    <location>
        <begin position="882"/>
        <end position="898"/>
    </location>
</feature>
<evidence type="ECO:0000256" key="9">
    <source>
        <dbReference type="SAM" id="MobiDB-lite"/>
    </source>
</evidence>
<reference evidence="12" key="1">
    <citation type="journal article" date="2013" name="Genetics">
        <title>The draft genome and transcriptome of Panagrellus redivivus are shaped by the harsh demands of a free-living lifestyle.</title>
        <authorList>
            <person name="Srinivasan J."/>
            <person name="Dillman A.R."/>
            <person name="Macchietto M.G."/>
            <person name="Heikkinen L."/>
            <person name="Lakso M."/>
            <person name="Fracchia K.M."/>
            <person name="Antoshechkin I."/>
            <person name="Mortazavi A."/>
            <person name="Wong G."/>
            <person name="Sternberg P.W."/>
        </authorList>
    </citation>
    <scope>NUCLEOTIDE SEQUENCE [LARGE SCALE GENOMIC DNA]</scope>
    <source>
        <strain evidence="12">MT8872</strain>
    </source>
</reference>
<dbReference type="PRINTS" id="PR01177">
    <property type="entry name" value="GABAB1RECPTR"/>
</dbReference>
<dbReference type="SUPFAM" id="SSF53822">
    <property type="entry name" value="Periplasmic binding protein-like I"/>
    <property type="match status" value="1"/>
</dbReference>
<reference evidence="13" key="2">
    <citation type="submission" date="2020-10" db="UniProtKB">
        <authorList>
            <consortium name="WormBaseParasite"/>
        </authorList>
    </citation>
    <scope>IDENTIFICATION</scope>
</reference>
<evidence type="ECO:0000256" key="2">
    <source>
        <dbReference type="ARBA" id="ARBA00022692"/>
    </source>
</evidence>
<evidence type="ECO:0000256" key="3">
    <source>
        <dbReference type="ARBA" id="ARBA00022989"/>
    </source>
</evidence>
<feature type="transmembrane region" description="Helical" evidence="10">
    <location>
        <begin position="704"/>
        <end position="725"/>
    </location>
</feature>
<feature type="domain" description="G-protein coupled receptors family 3 profile" evidence="11">
    <location>
        <begin position="546"/>
        <end position="797"/>
    </location>
</feature>
<feature type="transmembrane region" description="Helical" evidence="10">
    <location>
        <begin position="771"/>
        <end position="791"/>
    </location>
</feature>
<dbReference type="InterPro" id="IPR001828">
    <property type="entry name" value="ANF_lig-bd_rcpt"/>
</dbReference>
<dbReference type="PANTHER" id="PTHR10519:SF77">
    <property type="entry name" value="GAMMA-AMINOBUTYRIC ACID TYPE B RECEPTOR SUBUNIT 1"/>
    <property type="match status" value="1"/>
</dbReference>
<feature type="transmembrane region" description="Helical" evidence="10">
    <location>
        <begin position="513"/>
        <end position="530"/>
    </location>
</feature>
<dbReference type="CDD" id="cd06366">
    <property type="entry name" value="PBP1_GABAb_receptor"/>
    <property type="match status" value="1"/>
</dbReference>
<keyword evidence="7" id="KW-0325">Glycoprotein</keyword>
<accession>A0A7E4VF70</accession>
<feature type="region of interest" description="Disordered" evidence="9">
    <location>
        <begin position="864"/>
        <end position="903"/>
    </location>
</feature>
<keyword evidence="5 10" id="KW-0472">Membrane</keyword>
<dbReference type="GO" id="GO:0038039">
    <property type="term" value="C:G protein-coupled receptor heterodimeric complex"/>
    <property type="evidence" value="ECO:0007669"/>
    <property type="project" value="TreeGrafter"/>
</dbReference>
<keyword evidence="3 10" id="KW-1133">Transmembrane helix</keyword>
<dbReference type="Pfam" id="PF01094">
    <property type="entry name" value="ANF_receptor"/>
    <property type="match status" value="1"/>
</dbReference>
<dbReference type="Gene3D" id="3.40.50.2300">
    <property type="match status" value="2"/>
</dbReference>
<dbReference type="GO" id="GO:0007214">
    <property type="term" value="P:gamma-aminobutyric acid signaling pathway"/>
    <property type="evidence" value="ECO:0007669"/>
    <property type="project" value="TreeGrafter"/>
</dbReference>
<dbReference type="AlphaFoldDB" id="A0A7E4VF70"/>
<evidence type="ECO:0000256" key="5">
    <source>
        <dbReference type="ARBA" id="ARBA00023136"/>
    </source>
</evidence>
<evidence type="ECO:0000313" key="13">
    <source>
        <dbReference type="WBParaSite" id="Pan_g20170.t1"/>
    </source>
</evidence>
<organism evidence="12 13">
    <name type="scientific">Panagrellus redivivus</name>
    <name type="common">Microworm</name>
    <dbReference type="NCBI Taxonomy" id="6233"/>
    <lineage>
        <taxon>Eukaryota</taxon>
        <taxon>Metazoa</taxon>
        <taxon>Ecdysozoa</taxon>
        <taxon>Nematoda</taxon>
        <taxon>Chromadorea</taxon>
        <taxon>Rhabditida</taxon>
        <taxon>Tylenchina</taxon>
        <taxon>Panagrolaimomorpha</taxon>
        <taxon>Panagrolaimoidea</taxon>
        <taxon>Panagrolaimidae</taxon>
        <taxon>Panagrellus</taxon>
    </lineage>
</organism>
<evidence type="ECO:0000256" key="8">
    <source>
        <dbReference type="ARBA" id="ARBA00023224"/>
    </source>
</evidence>
<dbReference type="PROSITE" id="PS50259">
    <property type="entry name" value="G_PROTEIN_RECEP_F3_4"/>
    <property type="match status" value="1"/>
</dbReference>
<dbReference type="Pfam" id="PF00003">
    <property type="entry name" value="7tm_3"/>
    <property type="match status" value="2"/>
</dbReference>
<dbReference type="PANTHER" id="PTHR10519">
    <property type="entry name" value="GABA-B RECEPTOR"/>
    <property type="match status" value="1"/>
</dbReference>
<protein>
    <submittedName>
        <fullName evidence="13">G_PROTEIN_RECEP_F3_4 domain-containing protein</fullName>
    </submittedName>
</protein>
<feature type="transmembrane region" description="Helical" evidence="10">
    <location>
        <begin position="745"/>
        <end position="765"/>
    </location>
</feature>
<dbReference type="FunFam" id="3.40.50.2300:FF:000056">
    <property type="entry name" value="Gamma-aminobutyric acid type B receptor subunit 1"/>
    <property type="match status" value="1"/>
</dbReference>
<proteinExistence type="predicted"/>
<evidence type="ECO:0000259" key="11">
    <source>
        <dbReference type="PROSITE" id="PS50259"/>
    </source>
</evidence>
<dbReference type="InterPro" id="IPR017978">
    <property type="entry name" value="GPCR_3_C"/>
</dbReference>
<dbReference type="Proteomes" id="UP000492821">
    <property type="component" value="Unassembled WGS sequence"/>
</dbReference>
<name>A0A7E4VF70_PANRE</name>
<dbReference type="GO" id="GO:0004965">
    <property type="term" value="F:G protein-coupled GABA receptor activity"/>
    <property type="evidence" value="ECO:0007669"/>
    <property type="project" value="InterPro"/>
</dbReference>
<keyword evidence="2 10" id="KW-0812">Transmembrane</keyword>
<feature type="compositionally biased region" description="Polar residues" evidence="9">
    <location>
        <begin position="864"/>
        <end position="874"/>
    </location>
</feature>
<dbReference type="InterPro" id="IPR002455">
    <property type="entry name" value="GPCR3_GABA-B"/>
</dbReference>
<keyword evidence="12" id="KW-1185">Reference proteome</keyword>
<feature type="region of interest" description="Disordered" evidence="9">
    <location>
        <begin position="917"/>
        <end position="938"/>
    </location>
</feature>
<evidence type="ECO:0000256" key="7">
    <source>
        <dbReference type="ARBA" id="ARBA00023180"/>
    </source>
</evidence>
<evidence type="ECO:0000313" key="12">
    <source>
        <dbReference type="Proteomes" id="UP000492821"/>
    </source>
</evidence>